<comment type="subcellular location">
    <subcellularLocation>
        <location evidence="1">Membrane</location>
        <topology evidence="1">Multi-pass membrane protein</topology>
    </subcellularLocation>
</comment>
<dbReference type="GO" id="GO:0015280">
    <property type="term" value="F:ligand-gated sodium channel activity"/>
    <property type="evidence" value="ECO:0007669"/>
    <property type="project" value="TreeGrafter"/>
</dbReference>
<evidence type="ECO:0000313" key="14">
    <source>
        <dbReference type="Proteomes" id="UP000694867"/>
    </source>
</evidence>
<keyword evidence="9 13" id="KW-0472">Membrane</keyword>
<keyword evidence="14" id="KW-1185">Reference proteome</keyword>
<evidence type="ECO:0000256" key="5">
    <source>
        <dbReference type="ARBA" id="ARBA00022692"/>
    </source>
</evidence>
<reference evidence="15" key="1">
    <citation type="submission" date="2025-08" db="UniProtKB">
        <authorList>
            <consortium name="RefSeq"/>
        </authorList>
    </citation>
    <scope>IDENTIFICATION</scope>
</reference>
<dbReference type="PRINTS" id="PR01078">
    <property type="entry name" value="AMINACHANNEL"/>
</dbReference>
<sequence length="1010" mass="115607">MAPQWLSDQFTAMRLSFMDSALPGLKVICGFGSPLRRLAWFLVFLALLALTINDIVNLAVEYYKYPDSLNIKYEEPEGGEDMPMPAVTVCNLNPYKWHDFCKKLELLLGSSQVLIQNTTYVQMVRLQKDYCKTGLTEDVRIPVWNLTRNHLILMHFFTEWSGALQRNPSTEEDMSSISHGLQDMVELASFDDACDIFPGNDTKEQCRVERELLEPTPKMYPRYGKCLCFFCNHTTDPKKIVRMADFDGPHKGLMLVLKVGDNEYLPFIVEAGFVIAIHDQGVEVDFTKDGVFIQPLTTTYIGVSRRVLKRLAEPYQNPCRSDWPPYLKRLVEDTKKYTASECREVCAQYLIQTTLNCTSLAYPISRVKDGDGYKDFRLQTCGPSFDEGMSHIRRGMYYRTVDCDCKNVCEETNFDKTTSSLSWHPIVQAQSMEDKDGTSMAQVYVYMQSNLISNRTKVGKMDVREFVSGIGSIMGMYLGYSFLFCWNILDVLGLRLLFVDSALPGLKVICGFGSPARRAAWLLVFLALFGLTIRDIINLATDFYRYPDSLNIKYEEPEGGLQMPMPAITVCSLNPYKWDLFCKDIDELLKLSVSLVSEETQANLTAMRIRFCPEDGELDNSDRLPVWNLTEEYMGHMQEFTEWSLALQRSSASADKMENLTSCASETIKLATFDGGFLTECDSSKENKTDAERENCRKKARHNPEPSGRMFPRYGRCFCFFCNYTKNESEKIRQDSFDGPQNGLLLVLRVAEESYLPFIVEAGFIVAIHDQGVEVDFTKDGVFVQPLTTTFIGVQRRILHRLPEPYQNPCRPDWPPYLIDIVGDSNKYTVFQCRDYCHQFWIQKEVRCTSLKRFILKVKNESSPTGFSENRLRECKRQDLPAVRKVELAIKNREIDCECKSVCGETTFDKSISSLAWHPQSQLESEENATAGTASKVYVYMQSNLMNNRTKVPKINTREFVSGIGSIMGMYLGYSFLFCFNILDVLGRGALDTYHAYRREQKRRLIQASQ</sequence>
<evidence type="ECO:0000256" key="6">
    <source>
        <dbReference type="ARBA" id="ARBA00022989"/>
    </source>
</evidence>
<evidence type="ECO:0000256" key="1">
    <source>
        <dbReference type="ARBA" id="ARBA00004141"/>
    </source>
</evidence>
<evidence type="ECO:0000256" key="3">
    <source>
        <dbReference type="ARBA" id="ARBA00022448"/>
    </source>
</evidence>
<dbReference type="InterPro" id="IPR001873">
    <property type="entry name" value="ENaC"/>
</dbReference>
<keyword evidence="10 12" id="KW-0739">Sodium transport</keyword>
<feature type="transmembrane region" description="Helical" evidence="13">
    <location>
        <begin position="38"/>
        <end position="60"/>
    </location>
</feature>
<dbReference type="Proteomes" id="UP000694867">
    <property type="component" value="Unplaced"/>
</dbReference>
<dbReference type="KEGG" id="goe:100901449"/>
<keyword evidence="5 12" id="KW-0812">Transmembrane</keyword>
<feature type="transmembrane region" description="Helical" evidence="13">
    <location>
        <begin position="466"/>
        <end position="489"/>
    </location>
</feature>
<keyword evidence="11 12" id="KW-0407">Ion channel</keyword>
<keyword evidence="7" id="KW-0915">Sodium</keyword>
<dbReference type="GO" id="GO:0005886">
    <property type="term" value="C:plasma membrane"/>
    <property type="evidence" value="ECO:0007669"/>
    <property type="project" value="TreeGrafter"/>
</dbReference>
<evidence type="ECO:0000256" key="11">
    <source>
        <dbReference type="ARBA" id="ARBA00023303"/>
    </source>
</evidence>
<proteinExistence type="inferred from homology"/>
<organism evidence="14 15">
    <name type="scientific">Galendromus occidentalis</name>
    <name type="common">western predatory mite</name>
    <dbReference type="NCBI Taxonomy" id="34638"/>
    <lineage>
        <taxon>Eukaryota</taxon>
        <taxon>Metazoa</taxon>
        <taxon>Ecdysozoa</taxon>
        <taxon>Arthropoda</taxon>
        <taxon>Chelicerata</taxon>
        <taxon>Arachnida</taxon>
        <taxon>Acari</taxon>
        <taxon>Parasitiformes</taxon>
        <taxon>Mesostigmata</taxon>
        <taxon>Gamasina</taxon>
        <taxon>Phytoseioidea</taxon>
        <taxon>Phytoseiidae</taxon>
        <taxon>Typhlodrominae</taxon>
        <taxon>Galendromus</taxon>
    </lineage>
</organism>
<dbReference type="Pfam" id="PF00858">
    <property type="entry name" value="ASC"/>
    <property type="match status" value="2"/>
</dbReference>
<evidence type="ECO:0000256" key="2">
    <source>
        <dbReference type="ARBA" id="ARBA00007193"/>
    </source>
</evidence>
<keyword evidence="8 12" id="KW-0406">Ion transport</keyword>
<dbReference type="Gene3D" id="2.60.470.10">
    <property type="entry name" value="Acid-sensing ion channels like domains"/>
    <property type="match status" value="2"/>
</dbReference>
<evidence type="ECO:0000256" key="10">
    <source>
        <dbReference type="ARBA" id="ARBA00023201"/>
    </source>
</evidence>
<evidence type="ECO:0000256" key="13">
    <source>
        <dbReference type="SAM" id="Phobius"/>
    </source>
</evidence>
<keyword evidence="3 12" id="KW-0813">Transport</keyword>
<protein>
    <submittedName>
        <fullName evidence="15">Uncharacterized protein LOC100901449</fullName>
    </submittedName>
</protein>
<evidence type="ECO:0000256" key="12">
    <source>
        <dbReference type="RuleBase" id="RU000679"/>
    </source>
</evidence>
<feature type="transmembrane region" description="Helical" evidence="13">
    <location>
        <begin position="960"/>
        <end position="983"/>
    </location>
</feature>
<name>A0AAJ7SF49_9ACAR</name>
<gene>
    <name evidence="15" type="primary">LOC100901449</name>
</gene>
<evidence type="ECO:0000256" key="7">
    <source>
        <dbReference type="ARBA" id="ARBA00023053"/>
    </source>
</evidence>
<dbReference type="PANTHER" id="PTHR11690">
    <property type="entry name" value="AMILORIDE-SENSITIVE SODIUM CHANNEL-RELATED"/>
    <property type="match status" value="1"/>
</dbReference>
<keyword evidence="6 13" id="KW-1133">Transmembrane helix</keyword>
<dbReference type="PANTHER" id="PTHR11690:SF248">
    <property type="entry name" value="PICKPOCKET 17, ISOFORM A"/>
    <property type="match status" value="1"/>
</dbReference>
<dbReference type="Gene3D" id="1.10.287.770">
    <property type="entry name" value="YojJ-like"/>
    <property type="match status" value="2"/>
</dbReference>
<accession>A0AAJ7SF49</accession>
<evidence type="ECO:0000256" key="4">
    <source>
        <dbReference type="ARBA" id="ARBA00022461"/>
    </source>
</evidence>
<evidence type="ECO:0000256" key="8">
    <source>
        <dbReference type="ARBA" id="ARBA00023065"/>
    </source>
</evidence>
<dbReference type="RefSeq" id="XP_028967359.1">
    <property type="nucleotide sequence ID" value="XM_029111526.1"/>
</dbReference>
<comment type="similarity">
    <text evidence="2 12">Belongs to the amiloride-sensitive sodium channel (TC 1.A.6) family.</text>
</comment>
<keyword evidence="4 12" id="KW-0894">Sodium channel</keyword>
<dbReference type="AlphaFoldDB" id="A0AAJ7SF49"/>
<dbReference type="GeneID" id="100901449"/>
<evidence type="ECO:0000313" key="15">
    <source>
        <dbReference type="RefSeq" id="XP_028967359.1"/>
    </source>
</evidence>
<evidence type="ECO:0000256" key="9">
    <source>
        <dbReference type="ARBA" id="ARBA00023136"/>
    </source>
</evidence>